<organism evidence="3 4">
    <name type="scientific">Uncinocarpus reesii (strain UAMH 1704)</name>
    <dbReference type="NCBI Taxonomy" id="336963"/>
    <lineage>
        <taxon>Eukaryota</taxon>
        <taxon>Fungi</taxon>
        <taxon>Dikarya</taxon>
        <taxon>Ascomycota</taxon>
        <taxon>Pezizomycotina</taxon>
        <taxon>Eurotiomycetes</taxon>
        <taxon>Eurotiomycetidae</taxon>
        <taxon>Onygenales</taxon>
        <taxon>Onygenaceae</taxon>
        <taxon>Uncinocarpus</taxon>
    </lineage>
</organism>
<dbReference type="HAMAP" id="MF_01445">
    <property type="entry name" value="TsaD"/>
    <property type="match status" value="1"/>
</dbReference>
<dbReference type="PROSITE" id="PS01016">
    <property type="entry name" value="GLYCOPROTEASE"/>
    <property type="match status" value="1"/>
</dbReference>
<keyword evidence="1" id="KW-0819">tRNA processing</keyword>
<evidence type="ECO:0000256" key="1">
    <source>
        <dbReference type="HAMAP-Rule" id="MF_03179"/>
    </source>
</evidence>
<dbReference type="GO" id="GO:0072670">
    <property type="term" value="P:mitochondrial tRNA threonylcarbamoyladenosine modification"/>
    <property type="evidence" value="ECO:0007669"/>
    <property type="project" value="TreeGrafter"/>
</dbReference>
<dbReference type="OMA" id="NAAMIGC"/>
<protein>
    <recommendedName>
        <fullName evidence="2">Gcp-like domain-containing protein</fullName>
    </recommendedName>
</protein>
<dbReference type="Proteomes" id="UP000002058">
    <property type="component" value="Unassembled WGS sequence"/>
</dbReference>
<dbReference type="STRING" id="336963.C4JJS1"/>
<feature type="domain" description="Gcp-like" evidence="2">
    <location>
        <begin position="92"/>
        <end position="408"/>
    </location>
</feature>
<comment type="cofactor">
    <cofactor evidence="1">
        <name>a divalent metal cation</name>
        <dbReference type="ChEBI" id="CHEBI:60240"/>
    </cofactor>
    <text evidence="1">Binds 1 divalent metal cation per subunit.</text>
</comment>
<comment type="function">
    <text evidence="1">Required for the formation of a threonylcarbamoyl group on adenosine at position 37 (t(6)A37) in mitochondrial tRNAs that read codons beginning with adenine. Probably involved in the transfer of the threonylcarbamoyl moiety of threonylcarbamoyl-AMP (TC-AMP) to the N6 group of A37. Involved in mitochondrial genome maintenance.</text>
</comment>
<dbReference type="PANTHER" id="PTHR11735:SF6">
    <property type="entry name" value="TRNA N6-ADENOSINE THREONYLCARBAMOYLTRANSFERASE, MITOCHONDRIAL"/>
    <property type="match status" value="1"/>
</dbReference>
<comment type="subcellular location">
    <subcellularLocation>
        <location evidence="1">Mitochondrion</location>
    </subcellularLocation>
</comment>
<dbReference type="InterPro" id="IPR017860">
    <property type="entry name" value="Peptidase_M22_CS"/>
</dbReference>
<dbReference type="GeneID" id="8438515"/>
<dbReference type="InterPro" id="IPR022450">
    <property type="entry name" value="TsaD"/>
</dbReference>
<gene>
    <name evidence="3" type="ORF">UREG_01878</name>
</gene>
<keyword evidence="1" id="KW-0479">Metal-binding</keyword>
<proteinExistence type="inferred from homology"/>
<dbReference type="HOGENOM" id="CLU_023208_4_0_1"/>
<keyword evidence="1" id="KW-0808">Transferase</keyword>
<dbReference type="InParanoid" id="C4JJS1"/>
<dbReference type="VEuPathDB" id="FungiDB:UREG_01878"/>
<name>C4JJS1_UNCRE</name>
<dbReference type="AlphaFoldDB" id="C4JJS1"/>
<evidence type="ECO:0000259" key="2">
    <source>
        <dbReference type="Pfam" id="PF00814"/>
    </source>
</evidence>
<dbReference type="FunFam" id="3.30.420.40:FF:000252">
    <property type="entry name" value="tRNA N6-adenosine threonylcarbamoyltransferase, mitochondrial"/>
    <property type="match status" value="1"/>
</dbReference>
<accession>C4JJS1</accession>
<evidence type="ECO:0000313" key="4">
    <source>
        <dbReference type="Proteomes" id="UP000002058"/>
    </source>
</evidence>
<dbReference type="EMBL" id="CH476615">
    <property type="protein sequence ID" value="EEP77029.1"/>
    <property type="molecule type" value="Genomic_DNA"/>
</dbReference>
<dbReference type="FunCoup" id="C4JJS1">
    <property type="interactions" value="361"/>
</dbReference>
<comment type="similarity">
    <text evidence="1">Belongs to the KAE1 / TsaD family.</text>
</comment>
<dbReference type="eggNOG" id="KOG2707">
    <property type="taxonomic scope" value="Eukaryota"/>
</dbReference>
<dbReference type="KEGG" id="ure:UREG_01878"/>
<dbReference type="GO" id="GO:0061711">
    <property type="term" value="F:tRNA N(6)-L-threonylcarbamoyladenine synthase activity"/>
    <property type="evidence" value="ECO:0007669"/>
    <property type="project" value="UniProtKB-EC"/>
</dbReference>
<sequence length="451" mass="49666">MTMGVSIDDSSVSIVEKHGSSATVHFLENVTADSREYKGIHPIVALDSHQENLAKLVHKSLRHLPPAPKQEGNDKSVYLLPVGDQPSVVRRRKPDFISVTRGPGMLSSLSTGLNTAKGLSVAWQVPLVGVHHMQAHLLTPRLAVALEAQKHAASARGVEFPFLSILVSGGHTLLVHSKGLVDHQILGSTADIAIGDALDKIARVVLPPSYLEKSKTTMYGKALEAFVFPNGKADYTNYKPPSTRGEEIEKYEDPKWNWTFTMPYSETTTVAFSFAGLLSTAHKQVEISKVKWGCAEDDFPHDARVALGREFMRVCFEHLASRTVIALRNLKQPAGSENWSKKERRKNQKMLAQLDNPVKTLVISGGVAANQFLRHVLRSFLDVRGFRDVEIVAPPMYLCTDNAAMIGWTGIEMYEAGWTTDLKCRATRKWSLDPNADDGGILGPNDWVGPT</sequence>
<dbReference type="RefSeq" id="XP_002542362.1">
    <property type="nucleotide sequence ID" value="XM_002542316.1"/>
</dbReference>
<dbReference type="InterPro" id="IPR043129">
    <property type="entry name" value="ATPase_NBD"/>
</dbReference>
<reference evidence="4" key="1">
    <citation type="journal article" date="2009" name="Genome Res.">
        <title>Comparative genomic analyses of the human fungal pathogens Coccidioides and their relatives.</title>
        <authorList>
            <person name="Sharpton T.J."/>
            <person name="Stajich J.E."/>
            <person name="Rounsley S.D."/>
            <person name="Gardner M.J."/>
            <person name="Wortman J.R."/>
            <person name="Jordar V.S."/>
            <person name="Maiti R."/>
            <person name="Kodira C.D."/>
            <person name="Neafsey D.E."/>
            <person name="Zeng Q."/>
            <person name="Hung C.-Y."/>
            <person name="McMahan C."/>
            <person name="Muszewska A."/>
            <person name="Grynberg M."/>
            <person name="Mandel M.A."/>
            <person name="Kellner E.M."/>
            <person name="Barker B.M."/>
            <person name="Galgiani J.N."/>
            <person name="Orbach M.J."/>
            <person name="Kirkland T.N."/>
            <person name="Cole G.T."/>
            <person name="Henn M.R."/>
            <person name="Birren B.W."/>
            <person name="Taylor J.W."/>
        </authorList>
    </citation>
    <scope>NUCLEOTIDE SEQUENCE [LARGE SCALE GENOMIC DNA]</scope>
    <source>
        <strain evidence="4">UAMH 1704</strain>
    </source>
</reference>
<comment type="catalytic activity">
    <reaction evidence="1">
        <text>L-threonylcarbamoyladenylate + adenosine(37) in tRNA = N(6)-L-threonylcarbamoyladenosine(37) in tRNA + AMP + H(+)</text>
        <dbReference type="Rhea" id="RHEA:37059"/>
        <dbReference type="Rhea" id="RHEA-COMP:10162"/>
        <dbReference type="Rhea" id="RHEA-COMP:10163"/>
        <dbReference type="ChEBI" id="CHEBI:15378"/>
        <dbReference type="ChEBI" id="CHEBI:73682"/>
        <dbReference type="ChEBI" id="CHEBI:74411"/>
        <dbReference type="ChEBI" id="CHEBI:74418"/>
        <dbReference type="ChEBI" id="CHEBI:456215"/>
        <dbReference type="EC" id="2.3.1.234"/>
    </reaction>
</comment>
<keyword evidence="1" id="KW-0496">Mitochondrion</keyword>
<dbReference type="Pfam" id="PF00814">
    <property type="entry name" value="TsaD"/>
    <property type="match status" value="1"/>
</dbReference>
<dbReference type="InterPro" id="IPR000905">
    <property type="entry name" value="Gcp-like_dom"/>
</dbReference>
<dbReference type="Gene3D" id="3.30.420.40">
    <property type="match status" value="2"/>
</dbReference>
<comment type="subunit">
    <text evidence="1">Homodimer.</text>
</comment>
<dbReference type="GO" id="GO:0046872">
    <property type="term" value="F:metal ion binding"/>
    <property type="evidence" value="ECO:0007669"/>
    <property type="project" value="UniProtKB-KW"/>
</dbReference>
<evidence type="ECO:0000313" key="3">
    <source>
        <dbReference type="EMBL" id="EEP77029.1"/>
    </source>
</evidence>
<keyword evidence="4" id="KW-1185">Reference proteome</keyword>
<dbReference type="GO" id="GO:0005739">
    <property type="term" value="C:mitochondrion"/>
    <property type="evidence" value="ECO:0007669"/>
    <property type="project" value="UniProtKB-SubCell"/>
</dbReference>
<dbReference type="SUPFAM" id="SSF53067">
    <property type="entry name" value="Actin-like ATPase domain"/>
    <property type="match status" value="2"/>
</dbReference>
<dbReference type="OrthoDB" id="10259622at2759"/>
<keyword evidence="1" id="KW-0012">Acyltransferase</keyword>
<dbReference type="PANTHER" id="PTHR11735">
    <property type="entry name" value="TRNA N6-ADENOSINE THREONYLCARBAMOYLTRANSFERASE"/>
    <property type="match status" value="1"/>
</dbReference>